<dbReference type="InterPro" id="IPR036412">
    <property type="entry name" value="HAD-like_sf"/>
</dbReference>
<dbReference type="SUPFAM" id="SSF81653">
    <property type="entry name" value="Calcium ATPase, transduction domain A"/>
    <property type="match status" value="1"/>
</dbReference>
<evidence type="ECO:0000256" key="9">
    <source>
        <dbReference type="ARBA" id="ARBA00023136"/>
    </source>
</evidence>
<comment type="caution">
    <text evidence="13">The sequence shown here is derived from an EMBL/GenBank/DDBJ whole genome shotgun (WGS) entry which is preliminary data.</text>
</comment>
<evidence type="ECO:0000256" key="2">
    <source>
        <dbReference type="ARBA" id="ARBA00006024"/>
    </source>
</evidence>
<dbReference type="PROSITE" id="PS01229">
    <property type="entry name" value="COF_2"/>
    <property type="match status" value="1"/>
</dbReference>
<dbReference type="CDD" id="cd00371">
    <property type="entry name" value="HMA"/>
    <property type="match status" value="1"/>
</dbReference>
<dbReference type="CDD" id="cd02094">
    <property type="entry name" value="P-type_ATPase_Cu-like"/>
    <property type="match status" value="1"/>
</dbReference>
<keyword evidence="6 10" id="KW-0067">ATP-binding</keyword>
<dbReference type="SFLD" id="SFLDF00027">
    <property type="entry name" value="p-type_atpase"/>
    <property type="match status" value="1"/>
</dbReference>
<name>A0ABV1KF01_9PSEU</name>
<dbReference type="SUPFAM" id="SSF81665">
    <property type="entry name" value="Calcium ATPase, transmembrane domain M"/>
    <property type="match status" value="1"/>
</dbReference>
<dbReference type="Gene3D" id="3.40.50.1000">
    <property type="entry name" value="HAD superfamily/HAD-like"/>
    <property type="match status" value="1"/>
</dbReference>
<keyword evidence="14" id="KW-1185">Reference proteome</keyword>
<keyword evidence="10" id="KW-1003">Cell membrane</keyword>
<comment type="similarity">
    <text evidence="2 10">Belongs to the cation transport ATPase (P-type) (TC 3.A.3) family. Type IB subfamily.</text>
</comment>
<reference evidence="13 14" key="1">
    <citation type="submission" date="2024-03" db="EMBL/GenBank/DDBJ databases">
        <title>Draft genome sequence of Pseudonocardia nematodicida JCM 31783.</title>
        <authorList>
            <person name="Butdee W."/>
            <person name="Duangmal K."/>
        </authorList>
    </citation>
    <scope>NUCLEOTIDE SEQUENCE [LARGE SCALE GENOMIC DNA]</scope>
    <source>
        <strain evidence="13 14">JCM 31783</strain>
    </source>
</reference>
<protein>
    <submittedName>
        <fullName evidence="13">Heavy metal translocating P-type ATPase</fullName>
    </submittedName>
</protein>
<keyword evidence="9 10" id="KW-0472">Membrane</keyword>
<dbReference type="Pfam" id="PF00702">
    <property type="entry name" value="Hydrolase"/>
    <property type="match status" value="1"/>
</dbReference>
<evidence type="ECO:0000259" key="12">
    <source>
        <dbReference type="PROSITE" id="PS50846"/>
    </source>
</evidence>
<dbReference type="PANTHER" id="PTHR43520">
    <property type="entry name" value="ATP7, ISOFORM B"/>
    <property type="match status" value="1"/>
</dbReference>
<evidence type="ECO:0000313" key="13">
    <source>
        <dbReference type="EMBL" id="MEQ3553035.1"/>
    </source>
</evidence>
<comment type="subcellular location">
    <subcellularLocation>
        <location evidence="1">Cell membrane</location>
        <topology evidence="1">Multi-pass membrane protein</topology>
    </subcellularLocation>
</comment>
<evidence type="ECO:0000256" key="1">
    <source>
        <dbReference type="ARBA" id="ARBA00004651"/>
    </source>
</evidence>
<evidence type="ECO:0000256" key="6">
    <source>
        <dbReference type="ARBA" id="ARBA00022840"/>
    </source>
</evidence>
<evidence type="ECO:0000256" key="5">
    <source>
        <dbReference type="ARBA" id="ARBA00022741"/>
    </source>
</evidence>
<dbReference type="PANTHER" id="PTHR43520:SF8">
    <property type="entry name" value="P-TYPE CU(+) TRANSPORTER"/>
    <property type="match status" value="1"/>
</dbReference>
<dbReference type="PROSITE" id="PS00154">
    <property type="entry name" value="ATPASE_E1_E2"/>
    <property type="match status" value="1"/>
</dbReference>
<dbReference type="InterPro" id="IPR044492">
    <property type="entry name" value="P_typ_ATPase_HD_dom"/>
</dbReference>
<dbReference type="InterPro" id="IPR023298">
    <property type="entry name" value="ATPase_P-typ_TM_dom_sf"/>
</dbReference>
<feature type="transmembrane region" description="Helical" evidence="10">
    <location>
        <begin position="733"/>
        <end position="751"/>
    </location>
</feature>
<dbReference type="PRINTS" id="PR00943">
    <property type="entry name" value="CUATPASE"/>
</dbReference>
<feature type="transmembrane region" description="Helical" evidence="10">
    <location>
        <begin position="132"/>
        <end position="149"/>
    </location>
</feature>
<dbReference type="NCBIfam" id="TIGR01511">
    <property type="entry name" value="ATPase-IB1_Cu"/>
    <property type="match status" value="1"/>
</dbReference>
<keyword evidence="7" id="KW-1278">Translocase</keyword>
<dbReference type="NCBIfam" id="TIGR01494">
    <property type="entry name" value="ATPase_P-type"/>
    <property type="match status" value="1"/>
</dbReference>
<dbReference type="Gene3D" id="2.70.150.10">
    <property type="entry name" value="Calcium-transporting ATPase, cytoplasmic transduction domain A"/>
    <property type="match status" value="1"/>
</dbReference>
<evidence type="ECO:0000256" key="8">
    <source>
        <dbReference type="ARBA" id="ARBA00022989"/>
    </source>
</evidence>
<dbReference type="InterPro" id="IPR006121">
    <property type="entry name" value="HMA_dom"/>
</dbReference>
<evidence type="ECO:0000256" key="4">
    <source>
        <dbReference type="ARBA" id="ARBA00022723"/>
    </source>
</evidence>
<keyword evidence="4 10" id="KW-0479">Metal-binding</keyword>
<dbReference type="PROSITE" id="PS50846">
    <property type="entry name" value="HMA_2"/>
    <property type="match status" value="1"/>
</dbReference>
<dbReference type="RefSeq" id="WP_349300105.1">
    <property type="nucleotide sequence ID" value="NZ_JBEDNQ010000009.1"/>
</dbReference>
<feature type="transmembrane region" description="Helical" evidence="10">
    <location>
        <begin position="392"/>
        <end position="419"/>
    </location>
</feature>
<dbReference type="SUPFAM" id="SSF56784">
    <property type="entry name" value="HAD-like"/>
    <property type="match status" value="1"/>
</dbReference>
<evidence type="ECO:0000256" key="10">
    <source>
        <dbReference type="RuleBase" id="RU362081"/>
    </source>
</evidence>
<dbReference type="PROSITE" id="PS01047">
    <property type="entry name" value="HMA_1"/>
    <property type="match status" value="1"/>
</dbReference>
<evidence type="ECO:0000256" key="7">
    <source>
        <dbReference type="ARBA" id="ARBA00022967"/>
    </source>
</evidence>
<dbReference type="InterPro" id="IPR027256">
    <property type="entry name" value="P-typ_ATPase_IB"/>
</dbReference>
<dbReference type="SFLD" id="SFLDS00003">
    <property type="entry name" value="Haloacid_Dehalogenase"/>
    <property type="match status" value="1"/>
</dbReference>
<dbReference type="SFLD" id="SFLDG00002">
    <property type="entry name" value="C1.7:_P-type_atpase_like"/>
    <property type="match status" value="1"/>
</dbReference>
<dbReference type="InterPro" id="IPR017969">
    <property type="entry name" value="Heavy-metal-associated_CS"/>
</dbReference>
<dbReference type="Pfam" id="PF00403">
    <property type="entry name" value="HMA"/>
    <property type="match status" value="1"/>
</dbReference>
<sequence>MTSTVRADGGDVLEVELAIGGMTCASCANRIERKLNKVDGVTATVNYATEKAKVTATGGVDADRLVAVVESAGYTATLPAPPAGSGDAPSTEEDAPEDATLRDHRHRLLVSALLSLPVVAMAMAPALQFVNWQWLSLVLAAPVWVWGGAPFHRAAWTNLRHGAATMDTLISMGTTAAMAWSVYALFWGTAGIPGMTHPFTLTVSPTDGASHIYLEVVAGVTTFVLAGRYFEVRAKRRAGAALRALLELGAKDVTVLRDGAEVRVPVAELGVGDRFVVRPGEKIATDGVVVEGRSAVDASMLTGESVPVEVETGDTVVGATVNAGGRLVVEATRIGNDTQLAQMATLVEEAQNGKAAVQRLADRISGVFVPIVIVVAIVTLMFWLGASAGVSAAFTAAVAVLIIACPCALGLATPTALLVGTGRGAQLGILIKGPEVLESTRLVDTVVLDKTGTVTTGKMSLVGVHTADDVEDDTALRLAGALEKASEHPIATAIADAAAEKAGDLPAVTDFTNHEGLGVSGVVDGHTVVVGRPRLVAERGMPLTDALAGTAESEAALGRTTIAVAWDGEARAVLVVADTVKPTSAEAVAEFRRLGLVPVLLTGDNQAVAEAVATEVGIGTGPDTLAAEVMPADKLAVIERLQQHGRVVAMVGDGVNDAAALARADLGLAMGTGTDVAIEASDITLVRGDLRAAADAVRLSRQTLGTIQGNLFWAFAYNTAAIPLAAAGLLNPMIAGAAMAFSSVCVVGNSLRLRRFRGHGG</sequence>
<dbReference type="InterPro" id="IPR059000">
    <property type="entry name" value="ATPase_P-type_domA"/>
</dbReference>
<gene>
    <name evidence="13" type="ORF">WIS52_21420</name>
</gene>
<organism evidence="13 14">
    <name type="scientific">Pseudonocardia nematodicida</name>
    <dbReference type="NCBI Taxonomy" id="1206997"/>
    <lineage>
        <taxon>Bacteria</taxon>
        <taxon>Bacillati</taxon>
        <taxon>Actinomycetota</taxon>
        <taxon>Actinomycetes</taxon>
        <taxon>Pseudonocardiales</taxon>
        <taxon>Pseudonocardiaceae</taxon>
        <taxon>Pseudonocardia</taxon>
    </lineage>
</organism>
<dbReference type="InterPro" id="IPR008250">
    <property type="entry name" value="ATPase_P-typ_transduc_dom_A_sf"/>
</dbReference>
<dbReference type="Pfam" id="PF00122">
    <property type="entry name" value="E1-E2_ATPase"/>
    <property type="match status" value="1"/>
</dbReference>
<feature type="region of interest" description="Disordered" evidence="11">
    <location>
        <begin position="77"/>
        <end position="98"/>
    </location>
</feature>
<dbReference type="InterPro" id="IPR018303">
    <property type="entry name" value="ATPase_P-typ_P_site"/>
</dbReference>
<dbReference type="Gene3D" id="3.40.1110.10">
    <property type="entry name" value="Calcium-transporting ATPase, cytoplasmic domain N"/>
    <property type="match status" value="1"/>
</dbReference>
<feature type="transmembrane region" description="Helical" evidence="10">
    <location>
        <begin position="169"/>
        <end position="192"/>
    </location>
</feature>
<dbReference type="NCBIfam" id="TIGR01525">
    <property type="entry name" value="ATPase-IB_hvy"/>
    <property type="match status" value="1"/>
</dbReference>
<evidence type="ECO:0000256" key="3">
    <source>
        <dbReference type="ARBA" id="ARBA00022692"/>
    </source>
</evidence>
<keyword evidence="8 10" id="KW-1133">Transmembrane helix</keyword>
<keyword evidence="3 10" id="KW-0812">Transmembrane</keyword>
<evidence type="ECO:0000256" key="11">
    <source>
        <dbReference type="SAM" id="MobiDB-lite"/>
    </source>
</evidence>
<dbReference type="Gene3D" id="3.30.70.100">
    <property type="match status" value="1"/>
</dbReference>
<dbReference type="InterPro" id="IPR023299">
    <property type="entry name" value="ATPase_P-typ_cyto_dom_N"/>
</dbReference>
<feature type="transmembrane region" description="Helical" evidence="10">
    <location>
        <begin position="212"/>
        <end position="230"/>
    </location>
</feature>
<dbReference type="InterPro" id="IPR001757">
    <property type="entry name" value="P_typ_ATPase"/>
</dbReference>
<evidence type="ECO:0000313" key="14">
    <source>
        <dbReference type="Proteomes" id="UP001494902"/>
    </source>
</evidence>
<dbReference type="InterPro" id="IPR023214">
    <property type="entry name" value="HAD_sf"/>
</dbReference>
<feature type="domain" description="HMA" evidence="12">
    <location>
        <begin position="13"/>
        <end position="77"/>
    </location>
</feature>
<feature type="transmembrane region" description="Helical" evidence="10">
    <location>
        <begin position="710"/>
        <end position="727"/>
    </location>
</feature>
<accession>A0ABV1KF01</accession>
<keyword evidence="5 10" id="KW-0547">Nucleotide-binding</keyword>
<dbReference type="InterPro" id="IPR036163">
    <property type="entry name" value="HMA_dom_sf"/>
</dbReference>
<dbReference type="SUPFAM" id="SSF55008">
    <property type="entry name" value="HMA, heavy metal-associated domain"/>
    <property type="match status" value="1"/>
</dbReference>
<feature type="transmembrane region" description="Helical" evidence="10">
    <location>
        <begin position="108"/>
        <end position="126"/>
    </location>
</feature>
<dbReference type="PRINTS" id="PR00119">
    <property type="entry name" value="CATATPASE"/>
</dbReference>
<dbReference type="EMBL" id="JBEDNQ010000009">
    <property type="protein sequence ID" value="MEQ3553035.1"/>
    <property type="molecule type" value="Genomic_DNA"/>
</dbReference>
<feature type="transmembrane region" description="Helical" evidence="10">
    <location>
        <begin position="364"/>
        <end position="386"/>
    </location>
</feature>
<proteinExistence type="inferred from homology"/>
<dbReference type="Proteomes" id="UP001494902">
    <property type="component" value="Unassembled WGS sequence"/>
</dbReference>